<sequence>MAVEVKGRELFASSPGWMAQHEREIFWAFHPTRSASGIEGLVQPRMSLWDLAQAVGLSPPALGR</sequence>
<dbReference type="EMBL" id="WVIC01000015">
    <property type="protein sequence ID" value="NCJ06673.1"/>
    <property type="molecule type" value="Genomic_DNA"/>
</dbReference>
<dbReference type="RefSeq" id="WP_161825150.1">
    <property type="nucleotide sequence ID" value="NZ_WVIC01000015.1"/>
</dbReference>
<evidence type="ECO:0000313" key="1">
    <source>
        <dbReference type="EMBL" id="NCJ06673.1"/>
    </source>
</evidence>
<organism evidence="1 2">
    <name type="scientific">Petrachloros mirabilis ULC683</name>
    <dbReference type="NCBI Taxonomy" id="2781853"/>
    <lineage>
        <taxon>Bacteria</taxon>
        <taxon>Bacillati</taxon>
        <taxon>Cyanobacteriota</taxon>
        <taxon>Cyanophyceae</taxon>
        <taxon>Synechococcales</taxon>
        <taxon>Petrachlorosaceae</taxon>
        <taxon>Petrachloros</taxon>
        <taxon>Petrachloros mirabilis</taxon>
    </lineage>
</organism>
<protein>
    <submittedName>
        <fullName evidence="1">Uncharacterized protein</fullName>
    </submittedName>
</protein>
<dbReference type="AlphaFoldDB" id="A0A8K1ZYZ2"/>
<name>A0A8K1ZYZ2_9CYAN</name>
<comment type="caution">
    <text evidence="1">The sequence shown here is derived from an EMBL/GenBank/DDBJ whole genome shotgun (WGS) entry which is preliminary data.</text>
</comment>
<reference evidence="1" key="1">
    <citation type="submission" date="2019-12" db="EMBL/GenBank/DDBJ databases">
        <title>High-Quality draft genome sequences of three cyanobacteria isolated from the limestone walls of the Old Cathedral of Coimbra.</title>
        <authorList>
            <person name="Tiago I."/>
            <person name="Soares F."/>
            <person name="Portugal A."/>
        </authorList>
    </citation>
    <scope>NUCLEOTIDE SEQUENCE [LARGE SCALE GENOMIC DNA]</scope>
    <source>
        <strain evidence="1">C</strain>
    </source>
</reference>
<keyword evidence="2" id="KW-1185">Reference proteome</keyword>
<gene>
    <name evidence="1" type="ORF">GS597_09170</name>
</gene>
<evidence type="ECO:0000313" key="2">
    <source>
        <dbReference type="Proteomes" id="UP000607397"/>
    </source>
</evidence>
<proteinExistence type="predicted"/>
<dbReference type="Proteomes" id="UP000607397">
    <property type="component" value="Unassembled WGS sequence"/>
</dbReference>
<accession>A0A8K1ZYZ2</accession>